<evidence type="ECO:0000313" key="3">
    <source>
        <dbReference type="Proteomes" id="UP000053317"/>
    </source>
</evidence>
<reference evidence="2 3" key="1">
    <citation type="submission" date="2015-05" db="EMBL/GenBank/DDBJ databases">
        <title>Distinctive expansion of gene families associated with plant cell wall degradation and secondary metabolism in the genomes of grapevine trunk pathogens.</title>
        <authorList>
            <person name="Lawrence D.P."/>
            <person name="Travadon R."/>
            <person name="Rolshausen P.E."/>
            <person name="Baumgartner K."/>
        </authorList>
    </citation>
    <scope>NUCLEOTIDE SEQUENCE [LARGE SCALE GENOMIC DNA]</scope>
    <source>
        <strain evidence="2">UCRPC4</strain>
    </source>
</reference>
<dbReference type="AlphaFoldDB" id="A0A0G2GAJ7"/>
<proteinExistence type="predicted"/>
<organism evidence="2 3">
    <name type="scientific">Phaeomoniella chlamydospora</name>
    <name type="common">Phaeoacremonium chlamydosporum</name>
    <dbReference type="NCBI Taxonomy" id="158046"/>
    <lineage>
        <taxon>Eukaryota</taxon>
        <taxon>Fungi</taxon>
        <taxon>Dikarya</taxon>
        <taxon>Ascomycota</taxon>
        <taxon>Pezizomycotina</taxon>
        <taxon>Eurotiomycetes</taxon>
        <taxon>Chaetothyriomycetidae</taxon>
        <taxon>Phaeomoniellales</taxon>
        <taxon>Phaeomoniellaceae</taxon>
        <taxon>Phaeomoniella</taxon>
    </lineage>
</organism>
<reference evidence="2 3" key="2">
    <citation type="submission" date="2015-05" db="EMBL/GenBank/DDBJ databases">
        <authorList>
            <person name="Morales-Cruz A."/>
            <person name="Amrine K.C."/>
            <person name="Cantu D."/>
        </authorList>
    </citation>
    <scope>NUCLEOTIDE SEQUENCE [LARGE SCALE GENOMIC DNA]</scope>
    <source>
        <strain evidence="2">UCRPC4</strain>
    </source>
</reference>
<dbReference type="EMBL" id="LCWF01000095">
    <property type="protein sequence ID" value="KKY20673.1"/>
    <property type="molecule type" value="Genomic_DNA"/>
</dbReference>
<accession>A0A0G2GAJ7</accession>
<evidence type="ECO:0000256" key="1">
    <source>
        <dbReference type="SAM" id="MobiDB-lite"/>
    </source>
</evidence>
<keyword evidence="3" id="KW-1185">Reference proteome</keyword>
<feature type="compositionally biased region" description="Basic residues" evidence="1">
    <location>
        <begin position="174"/>
        <end position="186"/>
    </location>
</feature>
<dbReference type="OrthoDB" id="4161573at2759"/>
<feature type="region of interest" description="Disordered" evidence="1">
    <location>
        <begin position="166"/>
        <end position="200"/>
    </location>
</feature>
<comment type="caution">
    <text evidence="2">The sequence shown here is derived from an EMBL/GenBank/DDBJ whole genome shotgun (WGS) entry which is preliminary data.</text>
</comment>
<sequence length="391" mass="44816">MGSKETMDCPNAGIPPIHIHGMRQADVEIDRDSWFDGSEQSAERSITISSARTPFEGFQESTISPLTTDFDGTPAEDNVEEIQVRDHFVGFPSCTEPLPPELALQEIANRYPNHLNGPVLQAFKDAGYTGPDVVKMLNPEAAKQKAHYKRPWNYLYRRFKVLESGKDREERRTGHPNKLRRGPCRRRGLDNGSENEHHLSDTAETAMPFKRAITPASAIERKWIGLPYMIPFEDPTGGVALQVSLLVERVGELFWFAEPLLSGQSLELNIFMWIKCQFDWWESALRMSDNTNYRKTEQFPDVQNLEQLWGRLFAHIQLANKSIQEGWQHQSGYLIPNAYSENISQMIAIVGGWRFYCEEQIANTIRKKEMEIAKKMNRNKGTKKAKKKSRT</sequence>
<gene>
    <name evidence="2" type="ORF">UCRPC4_g04140</name>
</gene>
<name>A0A0G2GAJ7_PHACM</name>
<evidence type="ECO:0000313" key="2">
    <source>
        <dbReference type="EMBL" id="KKY20673.1"/>
    </source>
</evidence>
<dbReference type="Proteomes" id="UP000053317">
    <property type="component" value="Unassembled WGS sequence"/>
</dbReference>
<protein>
    <submittedName>
        <fullName evidence="2">Uncharacterized protein</fullName>
    </submittedName>
</protein>